<keyword evidence="3" id="KW-0862">Zinc</keyword>
<dbReference type="SMART" id="SM00184">
    <property type="entry name" value="RING"/>
    <property type="match status" value="1"/>
</dbReference>
<dbReference type="GO" id="GO:0008270">
    <property type="term" value="F:zinc ion binding"/>
    <property type="evidence" value="ECO:0007669"/>
    <property type="project" value="UniProtKB-KW"/>
</dbReference>
<keyword evidence="5" id="KW-0812">Transmembrane</keyword>
<feature type="signal peptide" evidence="6">
    <location>
        <begin position="1"/>
        <end position="25"/>
    </location>
</feature>
<dbReference type="Pfam" id="PF13639">
    <property type="entry name" value="zf-RING_2"/>
    <property type="match status" value="1"/>
</dbReference>
<evidence type="ECO:0000256" key="1">
    <source>
        <dbReference type="ARBA" id="ARBA00022723"/>
    </source>
</evidence>
<dbReference type="InterPro" id="IPR001841">
    <property type="entry name" value="Znf_RING"/>
</dbReference>
<gene>
    <name evidence="9" type="primary">LOC113428535</name>
</gene>
<organism evidence="8 9">
    <name type="scientific">Notechis scutatus</name>
    <name type="common">mainland tiger snake</name>
    <dbReference type="NCBI Taxonomy" id="8663"/>
    <lineage>
        <taxon>Eukaryota</taxon>
        <taxon>Metazoa</taxon>
        <taxon>Chordata</taxon>
        <taxon>Craniata</taxon>
        <taxon>Vertebrata</taxon>
        <taxon>Euteleostomi</taxon>
        <taxon>Lepidosauria</taxon>
        <taxon>Squamata</taxon>
        <taxon>Bifurcata</taxon>
        <taxon>Unidentata</taxon>
        <taxon>Episquamata</taxon>
        <taxon>Toxicofera</taxon>
        <taxon>Serpentes</taxon>
        <taxon>Colubroidea</taxon>
        <taxon>Elapidae</taxon>
        <taxon>Hydrophiinae</taxon>
        <taxon>Notechis</taxon>
    </lineage>
</organism>
<evidence type="ECO:0000313" key="9">
    <source>
        <dbReference type="RefSeq" id="XP_026546876.1"/>
    </source>
</evidence>
<sequence>MRFPLSWSWRTVTPFLILQVIPTKAFSHATCHPNSTSLDVEVLPAFFQPLLPPKGLLGLWVTVKPLNPDHRLQGPPPLLSSSLFVVLFRQHNCSFSKKTFHAQQVGSHTALVRNVSSQMLEKLVTEPGTQWHLHIPAVFSAEETARILKHLRRSGKSLLALPRHGPFHFAWKVASRTSHLKVVRSSCHCLLQPAGFCCQIAMFYTCWVVCLTTSATFIAMMLTEHYLSWSKRKRMRRNRLLQEYANEPVRLSLTGSKYQECAICLDRYLQYDGVKVLSCSHAFHSRCIDLWHITQARNKTCPLCMQKVMVVTHLMAMRLWQQEKSVGRCPLTENKPYPTCNHVSCWQSHVVPLSEN</sequence>
<keyword evidence="1" id="KW-0479">Metal-binding</keyword>
<name>A0A6J1VV44_9SAUR</name>
<dbReference type="PROSITE" id="PS50089">
    <property type="entry name" value="ZF_RING_2"/>
    <property type="match status" value="1"/>
</dbReference>
<dbReference type="GeneID" id="113428535"/>
<dbReference type="RefSeq" id="XP_026546876.1">
    <property type="nucleotide sequence ID" value="XM_026691091.1"/>
</dbReference>
<dbReference type="AlphaFoldDB" id="A0A6J1VV44"/>
<dbReference type="GO" id="GO:0061630">
    <property type="term" value="F:ubiquitin protein ligase activity"/>
    <property type="evidence" value="ECO:0007669"/>
    <property type="project" value="TreeGrafter"/>
</dbReference>
<accession>A0A6J1VV44</accession>
<keyword evidence="6" id="KW-0732">Signal</keyword>
<keyword evidence="8" id="KW-1185">Reference proteome</keyword>
<keyword evidence="5" id="KW-0472">Membrane</keyword>
<dbReference type="GO" id="GO:0005634">
    <property type="term" value="C:nucleus"/>
    <property type="evidence" value="ECO:0007669"/>
    <property type="project" value="TreeGrafter"/>
</dbReference>
<evidence type="ECO:0000256" key="3">
    <source>
        <dbReference type="ARBA" id="ARBA00022833"/>
    </source>
</evidence>
<reference evidence="9" key="1">
    <citation type="submission" date="2025-08" db="UniProtKB">
        <authorList>
            <consortium name="RefSeq"/>
        </authorList>
    </citation>
    <scope>IDENTIFICATION</scope>
</reference>
<feature type="chain" id="PRO_5026861154" evidence="6">
    <location>
        <begin position="26"/>
        <end position="356"/>
    </location>
</feature>
<dbReference type="InterPro" id="IPR013083">
    <property type="entry name" value="Znf_RING/FYVE/PHD"/>
</dbReference>
<feature type="domain" description="RING-type" evidence="7">
    <location>
        <begin position="261"/>
        <end position="304"/>
    </location>
</feature>
<evidence type="ECO:0000313" key="8">
    <source>
        <dbReference type="Proteomes" id="UP000504612"/>
    </source>
</evidence>
<dbReference type="PANTHER" id="PTHR45931:SF3">
    <property type="entry name" value="RING ZINC FINGER-CONTAINING PROTEIN"/>
    <property type="match status" value="1"/>
</dbReference>
<dbReference type="InterPro" id="IPR051834">
    <property type="entry name" value="RING_finger_E3_ligase"/>
</dbReference>
<evidence type="ECO:0000256" key="5">
    <source>
        <dbReference type="SAM" id="Phobius"/>
    </source>
</evidence>
<evidence type="ECO:0000256" key="2">
    <source>
        <dbReference type="ARBA" id="ARBA00022771"/>
    </source>
</evidence>
<keyword evidence="5" id="KW-1133">Transmembrane helix</keyword>
<dbReference type="SUPFAM" id="SSF57850">
    <property type="entry name" value="RING/U-box"/>
    <property type="match status" value="1"/>
</dbReference>
<keyword evidence="2 4" id="KW-0863">Zinc-finger</keyword>
<evidence type="ECO:0000256" key="6">
    <source>
        <dbReference type="SAM" id="SignalP"/>
    </source>
</evidence>
<evidence type="ECO:0000259" key="7">
    <source>
        <dbReference type="PROSITE" id="PS50089"/>
    </source>
</evidence>
<dbReference type="Gene3D" id="3.50.30.30">
    <property type="match status" value="1"/>
</dbReference>
<dbReference type="KEGG" id="nss:113428535"/>
<feature type="transmembrane region" description="Helical" evidence="5">
    <location>
        <begin position="201"/>
        <end position="227"/>
    </location>
</feature>
<dbReference type="PANTHER" id="PTHR45931">
    <property type="entry name" value="SI:CH211-59O9.10"/>
    <property type="match status" value="1"/>
</dbReference>
<proteinExistence type="predicted"/>
<dbReference type="Proteomes" id="UP000504612">
    <property type="component" value="Unplaced"/>
</dbReference>
<protein>
    <submittedName>
        <fullName evidence="9">E3 ubiquitin-protein ligase RNF167-like</fullName>
    </submittedName>
</protein>
<dbReference type="GO" id="GO:0006511">
    <property type="term" value="P:ubiquitin-dependent protein catabolic process"/>
    <property type="evidence" value="ECO:0007669"/>
    <property type="project" value="TreeGrafter"/>
</dbReference>
<dbReference type="Gene3D" id="3.30.40.10">
    <property type="entry name" value="Zinc/RING finger domain, C3HC4 (zinc finger)"/>
    <property type="match status" value="1"/>
</dbReference>
<evidence type="ECO:0000256" key="4">
    <source>
        <dbReference type="PROSITE-ProRule" id="PRU00175"/>
    </source>
</evidence>